<feature type="region of interest" description="Disordered" evidence="1">
    <location>
        <begin position="163"/>
        <end position="279"/>
    </location>
</feature>
<dbReference type="RefSeq" id="XP_025404719.1">
    <property type="nucleotide sequence ID" value="XM_025548934.1"/>
</dbReference>
<dbReference type="Proteomes" id="UP000694846">
    <property type="component" value="Unplaced"/>
</dbReference>
<evidence type="ECO:0000313" key="4">
    <source>
        <dbReference type="RefSeq" id="XP_025404719.1"/>
    </source>
</evidence>
<accession>A0A2S2R639</accession>
<dbReference type="RefSeq" id="XP_025404722.1">
    <property type="nucleotide sequence ID" value="XM_025548937.1"/>
</dbReference>
<reference evidence="2" key="1">
    <citation type="submission" date="2018-04" db="EMBL/GenBank/DDBJ databases">
        <title>Transcriptome assembly of Sipha flava.</title>
        <authorList>
            <person name="Scully E.D."/>
            <person name="Geib S.M."/>
            <person name="Palmer N.A."/>
            <person name="Koch K."/>
            <person name="Bradshaw J."/>
            <person name="Heng-Moss T."/>
            <person name="Sarath G."/>
        </authorList>
    </citation>
    <scope>NUCLEOTIDE SEQUENCE</scope>
</reference>
<evidence type="ECO:0000313" key="2">
    <source>
        <dbReference type="EMBL" id="MBY85489.1"/>
    </source>
</evidence>
<protein>
    <submittedName>
        <fullName evidence="4 5">Uncharacterized protein LOC112679217</fullName>
    </submittedName>
    <submittedName>
        <fullName evidence="2">Zinc finger protein</fullName>
    </submittedName>
</protein>
<dbReference type="EMBL" id="GGMS01016286">
    <property type="protein sequence ID" value="MBY85489.1"/>
    <property type="molecule type" value="Transcribed_RNA"/>
</dbReference>
<evidence type="ECO:0000313" key="6">
    <source>
        <dbReference type="RefSeq" id="XP_025404721.1"/>
    </source>
</evidence>
<feature type="compositionally biased region" description="Polar residues" evidence="1">
    <location>
        <begin position="186"/>
        <end position="257"/>
    </location>
</feature>
<feature type="region of interest" description="Disordered" evidence="1">
    <location>
        <begin position="1"/>
        <end position="94"/>
    </location>
</feature>
<dbReference type="RefSeq" id="XP_025404720.1">
    <property type="nucleotide sequence ID" value="XM_025548935.1"/>
</dbReference>
<reference evidence="4 5" key="2">
    <citation type="submission" date="2025-04" db="UniProtKB">
        <authorList>
            <consortium name="RefSeq"/>
        </authorList>
    </citation>
    <scope>IDENTIFICATION</scope>
    <source>
        <tissue evidence="4 5">Whole body</tissue>
    </source>
</reference>
<feature type="compositionally biased region" description="Polar residues" evidence="1">
    <location>
        <begin position="37"/>
        <end position="51"/>
    </location>
</feature>
<sequence>MWKMSDKKPNKPKKQLVVSYVPERSSRSAFVQHRTVSHTPPSADSGEYNTPSRHHRRGAIRIRRPVSLDSRRPMEQREHNSYVDTSSFTDLSPPSFAYRSPTPFAYRSPRSLAYHSPPSFAYDSSPSFAYHSPRSFAYHSPPSFTNHSPPSFTDLSPPSFTDYSPPLFADHSQPSFGNRSRPFADQSPSFTDQSPPFTDQSPSFTDQSPSFAYQSPPFTDQSPSFADQSPSFADQSPPFTDQSPSFADQSPPFSDQWSPFADQSPLSPPSPPSTTPVAVANRPFIDFGTVSEELLSTPVGPSAAETADADSQVLGYLSWPSDRDMDRSNVQVQLPNGMCEVCRKCRCVTCRRKCRFLRMNVFNHSIPTYGWARFVPCVTKNGPCQMCTNRAPPNTDWLQVVGPCSEQCNPDGSSVVARSTRRPSIKRQLCMLFCFCCPYSCVPGPPLKCIARCSENCSGNVFLRECRCVNWDAAVLIRIFKHQRSPGSSGKQSGCGFKIASMSTIWSLFWRCVSSSDAKGTTKNNTTKDTTTKNAIIENTTTKNTIIENITTKNTNTIAASVLATVLLPPPRQVIPIIEYCLRPKNIRKLLYNDTISLSLIVSHDNTNIAIALKTIVCDDQVVTLIPYSSGKHRCIITRSMILSKCKAGYYNAEILKVFLAAACYSFEYLQTFLIYK</sequence>
<organism evidence="2">
    <name type="scientific">Sipha flava</name>
    <name type="common">yellow sugarcane aphid</name>
    <dbReference type="NCBI Taxonomy" id="143950"/>
    <lineage>
        <taxon>Eukaryota</taxon>
        <taxon>Metazoa</taxon>
        <taxon>Ecdysozoa</taxon>
        <taxon>Arthropoda</taxon>
        <taxon>Hexapoda</taxon>
        <taxon>Insecta</taxon>
        <taxon>Pterygota</taxon>
        <taxon>Neoptera</taxon>
        <taxon>Paraneoptera</taxon>
        <taxon>Hemiptera</taxon>
        <taxon>Sternorrhyncha</taxon>
        <taxon>Aphidomorpha</taxon>
        <taxon>Aphidoidea</taxon>
        <taxon>Aphididae</taxon>
        <taxon>Sipha</taxon>
    </lineage>
</organism>
<dbReference type="RefSeq" id="XP_025404721.1">
    <property type="nucleotide sequence ID" value="XM_025548936.1"/>
</dbReference>
<feature type="compositionally biased region" description="Polar residues" evidence="1">
    <location>
        <begin position="82"/>
        <end position="92"/>
    </location>
</feature>
<gene>
    <name evidence="2" type="primary">ZNF768_1</name>
    <name evidence="4 5 6 7" type="synonym">LOC112679217</name>
    <name evidence="2" type="ORF">g.35274</name>
</gene>
<feature type="compositionally biased region" description="Basic and acidic residues" evidence="1">
    <location>
        <begin position="69"/>
        <end position="81"/>
    </location>
</feature>
<dbReference type="AlphaFoldDB" id="A0A2S2R639"/>
<evidence type="ECO:0000313" key="7">
    <source>
        <dbReference type="RefSeq" id="XP_025404722.1"/>
    </source>
</evidence>
<proteinExistence type="predicted"/>
<evidence type="ECO:0000313" key="3">
    <source>
        <dbReference type="Proteomes" id="UP000694846"/>
    </source>
</evidence>
<name>A0A2S2R639_9HEMI</name>
<feature type="compositionally biased region" description="Basic residues" evidence="1">
    <location>
        <begin position="52"/>
        <end position="64"/>
    </location>
</feature>
<evidence type="ECO:0000256" key="1">
    <source>
        <dbReference type="SAM" id="MobiDB-lite"/>
    </source>
</evidence>
<keyword evidence="3" id="KW-1185">Reference proteome</keyword>
<evidence type="ECO:0000313" key="5">
    <source>
        <dbReference type="RefSeq" id="XP_025404720.1"/>
    </source>
</evidence>